<dbReference type="EMBL" id="FTNM01000006">
    <property type="protein sequence ID" value="SIR41909.1"/>
    <property type="molecule type" value="Genomic_DNA"/>
</dbReference>
<sequence length="157" mass="18277">MTKAKDKDRIKKHVNIQNRRASFEFQFLDKYTAGIILKGTEIKSIREGKVNLQDGYCVLHNGELYLHNVHISTYTEGTHYNHEPMRVRKLLVNKSELKRLEKGVQEQGVTIIPTRMFISERGFAKVEVALARGKKLHDKREDIKAKDIKRELDRSGF</sequence>
<dbReference type="RefSeq" id="WP_007654753.1">
    <property type="nucleotide sequence ID" value="NZ_FTNM01000006.1"/>
</dbReference>
<comment type="similarity">
    <text evidence="3">Belongs to the SmpB family.</text>
</comment>
<evidence type="ECO:0000313" key="4">
    <source>
        <dbReference type="EMBL" id="SIR41909.1"/>
    </source>
</evidence>
<evidence type="ECO:0000256" key="1">
    <source>
        <dbReference type="ARBA" id="ARBA00022490"/>
    </source>
</evidence>
<evidence type="ECO:0000313" key="5">
    <source>
        <dbReference type="Proteomes" id="UP000185924"/>
    </source>
</evidence>
<keyword evidence="1 3" id="KW-0963">Cytoplasm</keyword>
<dbReference type="STRING" id="1077936.SAMN05421545_3534"/>
<dbReference type="SUPFAM" id="SSF74982">
    <property type="entry name" value="Small protein B (SmpB)"/>
    <property type="match status" value="1"/>
</dbReference>
<dbReference type="AlphaFoldDB" id="A0A1N7ARZ9"/>
<evidence type="ECO:0000256" key="2">
    <source>
        <dbReference type="ARBA" id="ARBA00022884"/>
    </source>
</evidence>
<evidence type="ECO:0000256" key="3">
    <source>
        <dbReference type="HAMAP-Rule" id="MF_00023"/>
    </source>
</evidence>
<dbReference type="InterPro" id="IPR023620">
    <property type="entry name" value="SmpB"/>
</dbReference>
<dbReference type="GO" id="GO:0070929">
    <property type="term" value="P:trans-translation"/>
    <property type="evidence" value="ECO:0007669"/>
    <property type="project" value="UniProtKB-UniRule"/>
</dbReference>
<dbReference type="GO" id="GO:0003723">
    <property type="term" value="F:RNA binding"/>
    <property type="evidence" value="ECO:0007669"/>
    <property type="project" value="UniProtKB-UniRule"/>
</dbReference>
<keyword evidence="2 3" id="KW-0694">RNA-binding</keyword>
<comment type="subcellular location">
    <subcellularLocation>
        <location evidence="3">Cytoplasm</location>
    </subcellularLocation>
    <text evidence="3">The tmRNA-SmpB complex associates with stalled 70S ribosomes.</text>
</comment>
<keyword evidence="5" id="KW-1185">Reference proteome</keyword>
<dbReference type="Proteomes" id="UP000185924">
    <property type="component" value="Unassembled WGS sequence"/>
</dbReference>
<dbReference type="Pfam" id="PF01668">
    <property type="entry name" value="SmpB"/>
    <property type="match status" value="1"/>
</dbReference>
<dbReference type="PROSITE" id="PS01317">
    <property type="entry name" value="SSRP"/>
    <property type="match status" value="1"/>
</dbReference>
<gene>
    <name evidence="3" type="primary">smpB</name>
    <name evidence="4" type="ORF">SAMN05421545_3534</name>
</gene>
<organism evidence="4 5">
    <name type="scientific">Pontibacter lucknowensis</name>
    <dbReference type="NCBI Taxonomy" id="1077936"/>
    <lineage>
        <taxon>Bacteria</taxon>
        <taxon>Pseudomonadati</taxon>
        <taxon>Bacteroidota</taxon>
        <taxon>Cytophagia</taxon>
        <taxon>Cytophagales</taxon>
        <taxon>Hymenobacteraceae</taxon>
        <taxon>Pontibacter</taxon>
    </lineage>
</organism>
<dbReference type="GO" id="GO:0005829">
    <property type="term" value="C:cytosol"/>
    <property type="evidence" value="ECO:0007669"/>
    <property type="project" value="TreeGrafter"/>
</dbReference>
<name>A0A1N7ARZ9_9BACT</name>
<dbReference type="InterPro" id="IPR000037">
    <property type="entry name" value="SsrA-bd_prot"/>
</dbReference>
<dbReference type="InterPro" id="IPR020081">
    <property type="entry name" value="SsrA-bd_prot_CS"/>
</dbReference>
<reference evidence="5" key="1">
    <citation type="submission" date="2017-01" db="EMBL/GenBank/DDBJ databases">
        <authorList>
            <person name="Varghese N."/>
            <person name="Submissions S."/>
        </authorList>
    </citation>
    <scope>NUCLEOTIDE SEQUENCE [LARGE SCALE GENOMIC DNA]</scope>
    <source>
        <strain evidence="5">DM9</strain>
    </source>
</reference>
<dbReference type="GO" id="GO:0070930">
    <property type="term" value="P:trans-translation-dependent protein tagging"/>
    <property type="evidence" value="ECO:0007669"/>
    <property type="project" value="TreeGrafter"/>
</dbReference>
<comment type="function">
    <text evidence="3">Required for rescue of stalled ribosomes mediated by trans-translation. Binds to transfer-messenger RNA (tmRNA), required for stable association of tmRNA with ribosomes. tmRNA and SmpB together mimic tRNA shape, replacing the anticodon stem-loop with SmpB. tmRNA is encoded by the ssrA gene; the 2 termini fold to resemble tRNA(Ala) and it encodes a 'tag peptide', a short internal open reading frame. During trans-translation Ala-aminoacylated tmRNA acts like a tRNA, entering the A-site of stalled ribosomes, displacing the stalled mRNA. The ribosome then switches to translate the ORF on the tmRNA; the nascent peptide is terminated with the 'tag peptide' encoded by the tmRNA and targeted for degradation. The ribosome is freed to recommence translation, which seems to be the essential function of trans-translation.</text>
</comment>
<accession>A0A1N7ARZ9</accession>
<protein>
    <recommendedName>
        <fullName evidence="3">SsrA-binding protein</fullName>
    </recommendedName>
    <alternativeName>
        <fullName evidence="3">Small protein B</fullName>
    </alternativeName>
</protein>
<dbReference type="NCBIfam" id="NF003843">
    <property type="entry name" value="PRK05422.1"/>
    <property type="match status" value="1"/>
</dbReference>
<dbReference type="NCBIfam" id="TIGR00086">
    <property type="entry name" value="smpB"/>
    <property type="match status" value="1"/>
</dbReference>
<dbReference type="Gene3D" id="2.40.280.10">
    <property type="match status" value="1"/>
</dbReference>
<dbReference type="OrthoDB" id="9805462at2"/>
<dbReference type="PANTHER" id="PTHR30308:SF2">
    <property type="entry name" value="SSRA-BINDING PROTEIN"/>
    <property type="match status" value="1"/>
</dbReference>
<dbReference type="HAMAP" id="MF_00023">
    <property type="entry name" value="SmpB"/>
    <property type="match status" value="1"/>
</dbReference>
<dbReference type="PANTHER" id="PTHR30308">
    <property type="entry name" value="TMRNA-BINDING COMPONENT OF TRANS-TRANSLATION TAGGING COMPLEX"/>
    <property type="match status" value="1"/>
</dbReference>
<proteinExistence type="inferred from homology"/>